<comment type="subcellular location">
    <subcellularLocation>
        <location evidence="1">Peroxisome</location>
    </subcellularLocation>
</comment>
<dbReference type="InterPro" id="IPR029045">
    <property type="entry name" value="ClpP/crotonase-like_dom_sf"/>
</dbReference>
<evidence type="ECO:0000256" key="1">
    <source>
        <dbReference type="ARBA" id="ARBA00004275"/>
    </source>
</evidence>
<dbReference type="Proteomes" id="UP000008144">
    <property type="component" value="Unassembled WGS sequence"/>
</dbReference>
<proteinExistence type="predicted"/>
<evidence type="ECO:0000256" key="2">
    <source>
        <dbReference type="ARBA" id="ARBA00023140"/>
    </source>
</evidence>
<evidence type="ECO:0000313" key="4">
    <source>
        <dbReference type="Ensembl" id="ENSCINP00000033694.1"/>
    </source>
</evidence>
<evidence type="ECO:0000256" key="3">
    <source>
        <dbReference type="ARBA" id="ARBA00023235"/>
    </source>
</evidence>
<organism evidence="4 5">
    <name type="scientific">Ciona intestinalis</name>
    <name type="common">Transparent sea squirt</name>
    <name type="synonym">Ascidia intestinalis</name>
    <dbReference type="NCBI Taxonomy" id="7719"/>
    <lineage>
        <taxon>Eukaryota</taxon>
        <taxon>Metazoa</taxon>
        <taxon>Chordata</taxon>
        <taxon>Tunicata</taxon>
        <taxon>Ascidiacea</taxon>
        <taxon>Phlebobranchia</taxon>
        <taxon>Cionidae</taxon>
        <taxon>Ciona</taxon>
    </lineage>
</organism>
<accession>H2XVL0</accession>
<dbReference type="STRING" id="7719.ENSCINP00000033694"/>
<reference evidence="4" key="3">
    <citation type="submission" date="2025-09" db="UniProtKB">
        <authorList>
            <consortium name="Ensembl"/>
        </authorList>
    </citation>
    <scope>IDENTIFICATION</scope>
</reference>
<reference evidence="4" key="2">
    <citation type="submission" date="2025-08" db="UniProtKB">
        <authorList>
            <consortium name="Ensembl"/>
        </authorList>
    </citation>
    <scope>IDENTIFICATION</scope>
</reference>
<dbReference type="InParanoid" id="H2XVL0"/>
<dbReference type="Pfam" id="PF00378">
    <property type="entry name" value="ECH_1"/>
    <property type="match status" value="1"/>
</dbReference>
<keyword evidence="3" id="KW-0413">Isomerase</keyword>
<keyword evidence="2" id="KW-0576">Peroxisome</keyword>
<sequence>VMEDITACLRKAEDDLSKAVLLCAKGSIFSYGLDVEDLMEHENPQKVLDALRRMIDSFIRFPKPIIAAVQGPCASLGASILGLCDLVVASNKAAIQMPYTLQGLTPDSCSSYLLPTIVGAQQANSLLLGNKILTAFEAHQIGYFTEVVSHEELMGSVMNHMNSLRFAALPNNCLERHKNSIHSLSAESMYLACEFACEVVCKLITKFRMRNFYISFFSKRKKL</sequence>
<protein>
    <submittedName>
        <fullName evidence="4">Uncharacterized protein</fullName>
    </submittedName>
</protein>
<dbReference type="GeneTree" id="ENSGT00940000168171"/>
<dbReference type="OMA" id="DLMEHEN"/>
<dbReference type="InterPro" id="IPR051053">
    <property type="entry name" value="ECH/Chromodomain_protein"/>
</dbReference>
<dbReference type="HOGENOM" id="CLU_009834_7_2_1"/>
<dbReference type="SUPFAM" id="SSF52096">
    <property type="entry name" value="ClpP/crotonase"/>
    <property type="match status" value="1"/>
</dbReference>
<dbReference type="GO" id="GO:0004165">
    <property type="term" value="F:delta(3)-delta(2)-enoyl-CoA isomerase activity"/>
    <property type="evidence" value="ECO:0000318"/>
    <property type="project" value="GO_Central"/>
</dbReference>
<dbReference type="PANTHER" id="PTHR43684">
    <property type="match status" value="1"/>
</dbReference>
<dbReference type="AlphaFoldDB" id="H2XVL0"/>
<dbReference type="CDD" id="cd06558">
    <property type="entry name" value="crotonase-like"/>
    <property type="match status" value="1"/>
</dbReference>
<dbReference type="InterPro" id="IPR001753">
    <property type="entry name" value="Enoyl-CoA_hydra/iso"/>
</dbReference>
<evidence type="ECO:0000313" key="5">
    <source>
        <dbReference type="Proteomes" id="UP000008144"/>
    </source>
</evidence>
<dbReference type="GO" id="GO:0005777">
    <property type="term" value="C:peroxisome"/>
    <property type="evidence" value="ECO:0000318"/>
    <property type="project" value="GO_Central"/>
</dbReference>
<dbReference type="Gene3D" id="3.90.226.10">
    <property type="entry name" value="2-enoyl-CoA Hydratase, Chain A, domain 1"/>
    <property type="match status" value="1"/>
</dbReference>
<dbReference type="PANTHER" id="PTHR43684:SF1">
    <property type="entry name" value="ENOYL-COA DELTA ISOMERASE 2"/>
    <property type="match status" value="1"/>
</dbReference>
<dbReference type="GO" id="GO:0005739">
    <property type="term" value="C:mitochondrion"/>
    <property type="evidence" value="ECO:0000318"/>
    <property type="project" value="GO_Central"/>
</dbReference>
<name>H2XVL0_CIOIN</name>
<keyword evidence="5" id="KW-1185">Reference proteome</keyword>
<reference evidence="5" key="1">
    <citation type="journal article" date="2002" name="Science">
        <title>The draft genome of Ciona intestinalis: insights into chordate and vertebrate origins.</title>
        <authorList>
            <person name="Dehal P."/>
            <person name="Satou Y."/>
            <person name="Campbell R.K."/>
            <person name="Chapman J."/>
            <person name="Degnan B."/>
            <person name="De Tomaso A."/>
            <person name="Davidson B."/>
            <person name="Di Gregorio A."/>
            <person name="Gelpke M."/>
            <person name="Goodstein D.M."/>
            <person name="Harafuji N."/>
            <person name="Hastings K.E."/>
            <person name="Ho I."/>
            <person name="Hotta K."/>
            <person name="Huang W."/>
            <person name="Kawashima T."/>
            <person name="Lemaire P."/>
            <person name="Martinez D."/>
            <person name="Meinertzhagen I.A."/>
            <person name="Necula S."/>
            <person name="Nonaka M."/>
            <person name="Putnam N."/>
            <person name="Rash S."/>
            <person name="Saiga H."/>
            <person name="Satake M."/>
            <person name="Terry A."/>
            <person name="Yamada L."/>
            <person name="Wang H.G."/>
            <person name="Awazu S."/>
            <person name="Azumi K."/>
            <person name="Boore J."/>
            <person name="Branno M."/>
            <person name="Chin-Bow S."/>
            <person name="DeSantis R."/>
            <person name="Doyle S."/>
            <person name="Francino P."/>
            <person name="Keys D.N."/>
            <person name="Haga S."/>
            <person name="Hayashi H."/>
            <person name="Hino K."/>
            <person name="Imai K.S."/>
            <person name="Inaba K."/>
            <person name="Kano S."/>
            <person name="Kobayashi K."/>
            <person name="Kobayashi M."/>
            <person name="Lee B.I."/>
            <person name="Makabe K.W."/>
            <person name="Manohar C."/>
            <person name="Matassi G."/>
            <person name="Medina M."/>
            <person name="Mochizuki Y."/>
            <person name="Mount S."/>
            <person name="Morishita T."/>
            <person name="Miura S."/>
            <person name="Nakayama A."/>
            <person name="Nishizaka S."/>
            <person name="Nomoto H."/>
            <person name="Ohta F."/>
            <person name="Oishi K."/>
            <person name="Rigoutsos I."/>
            <person name="Sano M."/>
            <person name="Sasaki A."/>
            <person name="Sasakura Y."/>
            <person name="Shoguchi E."/>
            <person name="Shin-i T."/>
            <person name="Spagnuolo A."/>
            <person name="Stainier D."/>
            <person name="Suzuki M.M."/>
            <person name="Tassy O."/>
            <person name="Takatori N."/>
            <person name="Tokuoka M."/>
            <person name="Yagi K."/>
            <person name="Yoshizaki F."/>
            <person name="Wada S."/>
            <person name="Zhang C."/>
            <person name="Hyatt P.D."/>
            <person name="Larimer F."/>
            <person name="Detter C."/>
            <person name="Doggett N."/>
            <person name="Glavina T."/>
            <person name="Hawkins T."/>
            <person name="Richardson P."/>
            <person name="Lucas S."/>
            <person name="Kohara Y."/>
            <person name="Levine M."/>
            <person name="Satoh N."/>
            <person name="Rokhsar D.S."/>
        </authorList>
    </citation>
    <scope>NUCLEOTIDE SEQUENCE [LARGE SCALE GENOMIC DNA]</scope>
</reference>
<dbReference type="Ensembl" id="ENSCINT00000035669.1">
    <property type="protein sequence ID" value="ENSCINP00000033694.1"/>
    <property type="gene ID" value="ENSCING00000024484.1"/>
</dbReference>